<dbReference type="EMBL" id="CATQJL010000305">
    <property type="protein sequence ID" value="CAJ0601359.1"/>
    <property type="molecule type" value="Genomic_DNA"/>
</dbReference>
<feature type="transmembrane region" description="Helical" evidence="14">
    <location>
        <begin position="1146"/>
        <end position="1164"/>
    </location>
</feature>
<dbReference type="InterPro" id="IPR004835">
    <property type="entry name" value="Chitin_synth"/>
</dbReference>
<dbReference type="PANTHER" id="PTHR22914">
    <property type="entry name" value="CHITIN SYNTHASE"/>
    <property type="match status" value="1"/>
</dbReference>
<keyword evidence="4" id="KW-0328">Glycosyltransferase</keyword>
<dbReference type="GO" id="GO:0006031">
    <property type="term" value="P:chitin biosynthetic process"/>
    <property type="evidence" value="ECO:0007669"/>
    <property type="project" value="TreeGrafter"/>
</dbReference>
<evidence type="ECO:0000259" key="15">
    <source>
        <dbReference type="Pfam" id="PF23000"/>
    </source>
</evidence>
<sequence>MITEDDDFRWNAFRSHKRANIEKLSLTPWMITCLQATKLLLFLFCNTFLTVGAAISKICVLILATNLWEKRYTSNTYARRCSRVPVERTPRAVAAMYLSLMLIQVVPDILTVVRSLARYCRSDRAGRIRFSFVTLETLRAFGLSLLVFTVFPQLDLYRCLCLCACFPIVTALQRLMSTISNTFRPGRSFGRRMLLSTATLPHLILFLLLLSATYLWNVIATPFQGVWVLPLGLFSVSIGFWESWVGKRHAGTVFHELYQVKYGLRKLNVSTRIMIAISRIFVVLTIMSYAARGHVKTSTFLSVLTSYSVRYRQTKILLAAFVIILLNLMLRVCARFLAAIGMKAFSVLHPVTIVPAVGYAMVAFICSNNICGIASFLARMGLRWCCDQWGRNTRPFDDWYICMIWLAIGAYRGYQFVRQRSYDASDEILDSMPPVSNGFCIEQSLVVFHNSLSKTEPALDMDDDHGDPADELHVRNDEVDRTLTLYMCATMWHETATEMAQMLRSIIKLDEEHAHRLSNKKVDQLRFRLEGHIFFDDAWEDQTELGITKRVPNDFFHTFFDTLSELTGEFVDESGSMMSRILVNTPYGGRLVVRLPAGTLLFVHMKDKKLIRNKKRWSQVMYMYYLLGHRIMDSPLSLEDRQQMADNTFILAIDGDSKFEPEAVIRLLNLMNTKSDIGCACGRIHPIGSGVMVWYQKFEYAIAHWFQKAAEHVFGCVLCAPGCFSLFRASALMDDNIMHKYTKTANEPRHFVQYDQGEDRWLSTLMLKQGYRIEYVAASDAETYAPEGFEEFFNQRRRWTPSSIANTIDLLADYKRASENNDSISMSYIAYQFLVISFSMLGPAIMFCMLVFAQVAAFGVDSARMMLYNGVPISLFIILCFTTESNVQLFYAKFMSIVYAFVMLAVLVATASQIVLETVISPTSMFIVTMVIVFFIAACLHPKEFTNIIYGIIFFLMIPSTYVFLSLYSLINLNVINWGTREAVAKATGKVETSSTLERWLRRIGEGPWSALCPTLRARPDEALQLIERKLERMERSVSKMQKEHENKDEITEHLKKIAREVDDAEGTNDVVEIRRPNVEAEPVRVADKYMWMEGDYLQVCERGRLKAAEEQFWTQLIEEYLKPVQSTPQEQSEIAAGLASLRNNVAFSIILVNALLALAIYLIQKHKNVLSIRWTPYKDFKWTKMNEMTGQYEETKDPLKIDPLGMTIIVFLLGILVVQTIGMIIHRLNTLIGAFQEVSQLRDFVPVVKSNRLNDERILTAARQMIDTTSYALSHAADGYTRHRELDSDNDTVLYKLQRARLAKRLQRAGEKK</sequence>
<dbReference type="EC" id="2.4.1.16" evidence="2"/>
<keyword evidence="10" id="KW-0325">Glycoprotein</keyword>
<reference evidence="16" key="1">
    <citation type="submission" date="2023-07" db="EMBL/GenBank/DDBJ databases">
        <authorList>
            <consortium name="CYATHOMIX"/>
        </authorList>
    </citation>
    <scope>NUCLEOTIDE SEQUENCE</scope>
    <source>
        <strain evidence="16">N/A</strain>
    </source>
</reference>
<comment type="similarity">
    <text evidence="11">Belongs to the chitin synthase family. Class IV subfamily.</text>
</comment>
<evidence type="ECO:0000256" key="5">
    <source>
        <dbReference type="ARBA" id="ARBA00022679"/>
    </source>
</evidence>
<dbReference type="Pfam" id="PF23000">
    <property type="entry name" value="ChitinSynthase_IV_N"/>
    <property type="match status" value="1"/>
</dbReference>
<feature type="transmembrane region" description="Helical" evidence="14">
    <location>
        <begin position="311"/>
        <end position="330"/>
    </location>
</feature>
<feature type="transmembrane region" description="Helical" evidence="14">
    <location>
        <begin position="1205"/>
        <end position="1226"/>
    </location>
</feature>
<evidence type="ECO:0000256" key="4">
    <source>
        <dbReference type="ARBA" id="ARBA00022676"/>
    </source>
</evidence>
<feature type="transmembrane region" description="Helical" evidence="14">
    <location>
        <begin position="828"/>
        <end position="853"/>
    </location>
</feature>
<feature type="transmembrane region" description="Helical" evidence="14">
    <location>
        <begin position="39"/>
        <end position="64"/>
    </location>
</feature>
<feature type="transmembrane region" description="Helical" evidence="14">
    <location>
        <begin position="922"/>
        <end position="941"/>
    </location>
</feature>
<feature type="coiled-coil region" evidence="13">
    <location>
        <begin position="1024"/>
        <end position="1068"/>
    </location>
</feature>
<dbReference type="GO" id="GO:0004100">
    <property type="term" value="F:chitin synthase activity"/>
    <property type="evidence" value="ECO:0007669"/>
    <property type="project" value="UniProtKB-EC"/>
</dbReference>
<keyword evidence="9 14" id="KW-0472">Membrane</keyword>
<evidence type="ECO:0000256" key="2">
    <source>
        <dbReference type="ARBA" id="ARBA00012543"/>
    </source>
</evidence>
<proteinExistence type="inferred from homology"/>
<name>A0AA36GZS3_CYLNA</name>
<evidence type="ECO:0000256" key="6">
    <source>
        <dbReference type="ARBA" id="ARBA00022692"/>
    </source>
</evidence>
<evidence type="ECO:0000256" key="12">
    <source>
        <dbReference type="ARBA" id="ARBA00048014"/>
    </source>
</evidence>
<dbReference type="GO" id="GO:0005886">
    <property type="term" value="C:plasma membrane"/>
    <property type="evidence" value="ECO:0007669"/>
    <property type="project" value="UniProtKB-SubCell"/>
</dbReference>
<dbReference type="InterPro" id="IPR029044">
    <property type="entry name" value="Nucleotide-diphossugar_trans"/>
</dbReference>
<feature type="transmembrane region" description="Helical" evidence="14">
    <location>
        <begin position="865"/>
        <end position="882"/>
    </location>
</feature>
<evidence type="ECO:0000256" key="3">
    <source>
        <dbReference type="ARBA" id="ARBA00022475"/>
    </source>
</evidence>
<evidence type="ECO:0000313" key="16">
    <source>
        <dbReference type="EMBL" id="CAJ0601359.1"/>
    </source>
</evidence>
<keyword evidence="7 14" id="KW-1133">Transmembrane helix</keyword>
<dbReference type="SUPFAM" id="SSF53448">
    <property type="entry name" value="Nucleotide-diphospho-sugar transferases"/>
    <property type="match status" value="1"/>
</dbReference>
<evidence type="ECO:0000256" key="9">
    <source>
        <dbReference type="ARBA" id="ARBA00023136"/>
    </source>
</evidence>
<dbReference type="Proteomes" id="UP001176961">
    <property type="component" value="Unassembled WGS sequence"/>
</dbReference>
<dbReference type="Pfam" id="PF03142">
    <property type="entry name" value="Chitin_synth_2"/>
    <property type="match status" value="1"/>
</dbReference>
<feature type="transmembrane region" description="Helical" evidence="14">
    <location>
        <begin position="94"/>
        <end position="116"/>
    </location>
</feature>
<evidence type="ECO:0000313" key="17">
    <source>
        <dbReference type="Proteomes" id="UP001176961"/>
    </source>
</evidence>
<feature type="domain" description="Chitin synthase chs-1/2 N-terminal putative transporter" evidence="15">
    <location>
        <begin position="27"/>
        <end position="413"/>
    </location>
</feature>
<protein>
    <recommendedName>
        <fullName evidence="2">chitin synthase</fullName>
        <ecNumber evidence="2">2.4.1.16</ecNumber>
    </recommendedName>
</protein>
<accession>A0AA36GZS3</accession>
<evidence type="ECO:0000256" key="13">
    <source>
        <dbReference type="SAM" id="Coils"/>
    </source>
</evidence>
<evidence type="ECO:0000256" key="11">
    <source>
        <dbReference type="ARBA" id="ARBA00046329"/>
    </source>
</evidence>
<gene>
    <name evidence="16" type="ORF">CYNAS_LOCUS13342</name>
</gene>
<evidence type="ECO:0000256" key="10">
    <source>
        <dbReference type="ARBA" id="ARBA00023180"/>
    </source>
</evidence>
<comment type="subcellular location">
    <subcellularLocation>
        <location evidence="1">Cell membrane</location>
        <topology evidence="1">Multi-pass membrane protein</topology>
    </subcellularLocation>
</comment>
<keyword evidence="5" id="KW-0808">Transferase</keyword>
<feature type="transmembrane region" description="Helical" evidence="14">
    <location>
        <begin position="193"/>
        <end position="216"/>
    </location>
</feature>
<evidence type="ECO:0000256" key="14">
    <source>
        <dbReference type="SAM" id="Phobius"/>
    </source>
</evidence>
<comment type="catalytic activity">
    <reaction evidence="12">
        <text>[(1-&gt;4)-N-acetyl-beta-D-glucosaminyl](n) + UDP-N-acetyl-alpha-D-glucosamine = [(1-&gt;4)-N-acetyl-beta-D-glucosaminyl](n+1) + UDP + H(+)</text>
        <dbReference type="Rhea" id="RHEA:16637"/>
        <dbReference type="Rhea" id="RHEA-COMP:9593"/>
        <dbReference type="Rhea" id="RHEA-COMP:9595"/>
        <dbReference type="ChEBI" id="CHEBI:15378"/>
        <dbReference type="ChEBI" id="CHEBI:17029"/>
        <dbReference type="ChEBI" id="CHEBI:57705"/>
        <dbReference type="ChEBI" id="CHEBI:58223"/>
        <dbReference type="EC" id="2.4.1.16"/>
    </reaction>
</comment>
<dbReference type="InterPro" id="IPR055120">
    <property type="entry name" value="Chs-1/2_IV_N"/>
</dbReference>
<feature type="transmembrane region" description="Helical" evidence="14">
    <location>
        <begin position="948"/>
        <end position="971"/>
    </location>
</feature>
<dbReference type="FunFam" id="3.90.550.10:FF:000139">
    <property type="entry name" value="Chitin synthase 8"/>
    <property type="match status" value="1"/>
</dbReference>
<feature type="transmembrane region" description="Helical" evidence="14">
    <location>
        <begin position="351"/>
        <end position="378"/>
    </location>
</feature>
<evidence type="ECO:0000256" key="7">
    <source>
        <dbReference type="ARBA" id="ARBA00022989"/>
    </source>
</evidence>
<organism evidence="16 17">
    <name type="scientific">Cylicocyclus nassatus</name>
    <name type="common">Nematode worm</name>
    <dbReference type="NCBI Taxonomy" id="53992"/>
    <lineage>
        <taxon>Eukaryota</taxon>
        <taxon>Metazoa</taxon>
        <taxon>Ecdysozoa</taxon>
        <taxon>Nematoda</taxon>
        <taxon>Chromadorea</taxon>
        <taxon>Rhabditida</taxon>
        <taxon>Rhabditina</taxon>
        <taxon>Rhabditomorpha</taxon>
        <taxon>Strongyloidea</taxon>
        <taxon>Strongylidae</taxon>
        <taxon>Cylicocyclus</taxon>
    </lineage>
</organism>
<evidence type="ECO:0000256" key="8">
    <source>
        <dbReference type="ARBA" id="ARBA00023054"/>
    </source>
</evidence>
<keyword evidence="8 13" id="KW-0175">Coiled coil</keyword>
<feature type="transmembrane region" description="Helical" evidence="14">
    <location>
        <begin position="273"/>
        <end position="291"/>
    </location>
</feature>
<evidence type="ECO:0000256" key="1">
    <source>
        <dbReference type="ARBA" id="ARBA00004651"/>
    </source>
</evidence>
<feature type="transmembrane region" description="Helical" evidence="14">
    <location>
        <begin position="222"/>
        <end position="241"/>
    </location>
</feature>
<comment type="caution">
    <text evidence="16">The sequence shown here is derived from an EMBL/GenBank/DDBJ whole genome shotgun (WGS) entry which is preliminary data.</text>
</comment>
<feature type="transmembrane region" description="Helical" evidence="14">
    <location>
        <begin position="894"/>
        <end position="916"/>
    </location>
</feature>
<keyword evidence="3" id="KW-1003">Cell membrane</keyword>
<keyword evidence="6 14" id="KW-0812">Transmembrane</keyword>
<dbReference type="CDD" id="cd04190">
    <property type="entry name" value="Chitin_synth_C"/>
    <property type="match status" value="1"/>
</dbReference>
<dbReference type="PANTHER" id="PTHR22914:SF12">
    <property type="entry name" value="CHITIN SYNTHASE CHS-1"/>
    <property type="match status" value="1"/>
</dbReference>
<feature type="transmembrane region" description="Helical" evidence="14">
    <location>
        <begin position="128"/>
        <end position="148"/>
    </location>
</feature>
<keyword evidence="17" id="KW-1185">Reference proteome</keyword>